<comment type="caution">
    <text evidence="6">The sequence shown here is derived from an EMBL/GenBank/DDBJ whole genome shotgun (WGS) entry which is preliminary data.</text>
</comment>
<dbReference type="InterPro" id="IPR003439">
    <property type="entry name" value="ABC_transporter-like_ATP-bd"/>
</dbReference>
<dbReference type="PANTHER" id="PTHR42781:SF4">
    <property type="entry name" value="SPERMIDINE_PUTRESCINE IMPORT ATP-BINDING PROTEIN POTA"/>
    <property type="match status" value="1"/>
</dbReference>
<name>A0A8J6NIP1_9CHLR</name>
<feature type="compositionally biased region" description="Low complexity" evidence="4">
    <location>
        <begin position="1"/>
        <end position="12"/>
    </location>
</feature>
<evidence type="ECO:0000256" key="1">
    <source>
        <dbReference type="ARBA" id="ARBA00022448"/>
    </source>
</evidence>
<feature type="domain" description="ABC transporter" evidence="5">
    <location>
        <begin position="31"/>
        <end position="268"/>
    </location>
</feature>
<evidence type="ECO:0000256" key="2">
    <source>
        <dbReference type="ARBA" id="ARBA00022741"/>
    </source>
</evidence>
<evidence type="ECO:0000259" key="5">
    <source>
        <dbReference type="PROSITE" id="PS50893"/>
    </source>
</evidence>
<protein>
    <submittedName>
        <fullName evidence="6">ABC transporter ATP-binding protein</fullName>
    </submittedName>
</protein>
<keyword evidence="1" id="KW-0813">Transport</keyword>
<organism evidence="6 7">
    <name type="scientific">Candidatus Desulfolinea nitratireducens</name>
    <dbReference type="NCBI Taxonomy" id="2841698"/>
    <lineage>
        <taxon>Bacteria</taxon>
        <taxon>Bacillati</taxon>
        <taxon>Chloroflexota</taxon>
        <taxon>Anaerolineae</taxon>
        <taxon>Anaerolineales</taxon>
        <taxon>Anaerolineales incertae sedis</taxon>
        <taxon>Candidatus Desulfolinea</taxon>
    </lineage>
</organism>
<keyword evidence="3 6" id="KW-0067">ATP-binding</keyword>
<dbReference type="GO" id="GO:0005524">
    <property type="term" value="F:ATP binding"/>
    <property type="evidence" value="ECO:0007669"/>
    <property type="project" value="UniProtKB-KW"/>
</dbReference>
<dbReference type="PROSITE" id="PS50893">
    <property type="entry name" value="ABC_TRANSPORTER_2"/>
    <property type="match status" value="1"/>
</dbReference>
<dbReference type="Pfam" id="PF00005">
    <property type="entry name" value="ABC_tran"/>
    <property type="match status" value="1"/>
</dbReference>
<dbReference type="InterPro" id="IPR050093">
    <property type="entry name" value="ABC_SmlMolc_Importer"/>
</dbReference>
<keyword evidence="2" id="KW-0547">Nucleotide-binding</keyword>
<dbReference type="GO" id="GO:0016887">
    <property type="term" value="F:ATP hydrolysis activity"/>
    <property type="evidence" value="ECO:0007669"/>
    <property type="project" value="InterPro"/>
</dbReference>
<dbReference type="SUPFAM" id="SSF52540">
    <property type="entry name" value="P-loop containing nucleoside triphosphate hydrolases"/>
    <property type="match status" value="1"/>
</dbReference>
<dbReference type="InterPro" id="IPR027417">
    <property type="entry name" value="P-loop_NTPase"/>
</dbReference>
<dbReference type="PROSITE" id="PS00211">
    <property type="entry name" value="ABC_TRANSPORTER_1"/>
    <property type="match status" value="1"/>
</dbReference>
<dbReference type="SMART" id="SM00382">
    <property type="entry name" value="AAA"/>
    <property type="match status" value="1"/>
</dbReference>
<dbReference type="InterPro" id="IPR003593">
    <property type="entry name" value="AAA+_ATPase"/>
</dbReference>
<proteinExistence type="predicted"/>
<evidence type="ECO:0000256" key="3">
    <source>
        <dbReference type="ARBA" id="ARBA00022840"/>
    </source>
</evidence>
<evidence type="ECO:0000313" key="6">
    <source>
        <dbReference type="EMBL" id="MBC8335000.1"/>
    </source>
</evidence>
<feature type="region of interest" description="Disordered" evidence="4">
    <location>
        <begin position="1"/>
        <end position="21"/>
    </location>
</feature>
<dbReference type="PANTHER" id="PTHR42781">
    <property type="entry name" value="SPERMIDINE/PUTRESCINE IMPORT ATP-BINDING PROTEIN POTA"/>
    <property type="match status" value="1"/>
</dbReference>
<dbReference type="Gene3D" id="3.40.50.300">
    <property type="entry name" value="P-loop containing nucleotide triphosphate hydrolases"/>
    <property type="match status" value="1"/>
</dbReference>
<dbReference type="Proteomes" id="UP000614469">
    <property type="component" value="Unassembled WGS sequence"/>
</dbReference>
<accession>A0A8J6NIP1</accession>
<evidence type="ECO:0000313" key="7">
    <source>
        <dbReference type="Proteomes" id="UP000614469"/>
    </source>
</evidence>
<dbReference type="AlphaFoldDB" id="A0A8J6NIP1"/>
<dbReference type="EMBL" id="JACNJN010000086">
    <property type="protein sequence ID" value="MBC8335000.1"/>
    <property type="molecule type" value="Genomic_DNA"/>
</dbReference>
<sequence>MTGKKSLTTRNTKSTKKSKKSVKTVEKNALVKIRDLEIQRGKDTVLHVPALDILYGEVLAVVGPNGAGKSTLLLALARLLKPERGEILFSDKHSAAYKQVQMESDTIYRRRIALVMQDPLLFDRSVFENVASGLLFRGVEKNEIKIKVPLWLDRLGVAHLSERRGGKLSGGEAQRVSLARALILEPELLLLDEPFSALDPPTRAQLLDDLGKLLNETSTTTVFVTHDLPEAAQLATRMAVIMKNQLRQVGEPDAIFANPASTDVARFFGNNKNILP</sequence>
<gene>
    <name evidence="6" type="ORF">H8E29_07040</name>
</gene>
<evidence type="ECO:0000256" key="4">
    <source>
        <dbReference type="SAM" id="MobiDB-lite"/>
    </source>
</evidence>
<reference evidence="6 7" key="1">
    <citation type="submission" date="2020-08" db="EMBL/GenBank/DDBJ databases">
        <title>Bridging the membrane lipid divide: bacteria of the FCB group superphylum have the potential to synthesize archaeal ether lipids.</title>
        <authorList>
            <person name="Villanueva L."/>
            <person name="Von Meijenfeldt F.A.B."/>
            <person name="Westbye A.B."/>
            <person name="Yadav S."/>
            <person name="Hopmans E.C."/>
            <person name="Dutilh B.E."/>
            <person name="Sinninghe Damste J.S."/>
        </authorList>
    </citation>
    <scope>NUCLEOTIDE SEQUENCE [LARGE SCALE GENOMIC DNA]</scope>
    <source>
        <strain evidence="6">NIOZ-UU36</strain>
    </source>
</reference>
<dbReference type="InterPro" id="IPR017871">
    <property type="entry name" value="ABC_transporter-like_CS"/>
</dbReference>